<keyword evidence="2" id="KW-1185">Reference proteome</keyword>
<name>A0ACC5U845_9FLAO</name>
<reference evidence="1" key="1">
    <citation type="submission" date="2021-05" db="EMBL/GenBank/DDBJ databases">
        <title>Draft genomes of bacteria isolated from model marine particles.</title>
        <authorList>
            <person name="Datta M.S."/>
            <person name="Schwartzman J.A."/>
            <person name="Enke T.N."/>
            <person name="Saavedra J."/>
            <person name="Cermak N."/>
            <person name="Cordero O.X."/>
        </authorList>
    </citation>
    <scope>NUCLEOTIDE SEQUENCE</scope>
    <source>
        <strain evidence="1">I2M19</strain>
    </source>
</reference>
<evidence type="ECO:0000313" key="2">
    <source>
        <dbReference type="Proteomes" id="UP001647509"/>
    </source>
</evidence>
<comment type="caution">
    <text evidence="1">The sequence shown here is derived from an EMBL/GenBank/DDBJ whole genome shotgun (WGS) entry which is preliminary data.</text>
</comment>
<accession>A0ACC5U845</accession>
<sequence length="135" mass="15656">MKKIEVVAAIIYFEEKIFCVQRPENKLSYISKKFEFPGGKIEAGESKINALKRELIEELDFIPIKIDDVFLTVIHKYPDFELTMHSFKCYSNTKNIKLNEHIAHEWLPIPQLETLDWAAADIPIVKKLIEHGASI</sequence>
<gene>
    <name evidence="1" type="ORF">KO493_07230</name>
</gene>
<dbReference type="Proteomes" id="UP001647509">
    <property type="component" value="Unassembled WGS sequence"/>
</dbReference>
<evidence type="ECO:0000313" key="1">
    <source>
        <dbReference type="EMBL" id="MBU2950484.1"/>
    </source>
</evidence>
<proteinExistence type="predicted"/>
<organism evidence="1 2">
    <name type="scientific">Pseudotamlana agarivorans</name>
    <dbReference type="NCBI Taxonomy" id="481183"/>
    <lineage>
        <taxon>Bacteria</taxon>
        <taxon>Pseudomonadati</taxon>
        <taxon>Bacteroidota</taxon>
        <taxon>Flavobacteriia</taxon>
        <taxon>Flavobacteriales</taxon>
        <taxon>Flavobacteriaceae</taxon>
        <taxon>Pseudotamlana</taxon>
    </lineage>
</organism>
<dbReference type="EMBL" id="JAHKPD010000012">
    <property type="protein sequence ID" value="MBU2950484.1"/>
    <property type="molecule type" value="Genomic_DNA"/>
</dbReference>
<protein>
    <submittedName>
        <fullName evidence="1">(Deoxy)nucleoside triphosphate pyrophosphohydrolase</fullName>
    </submittedName>
</protein>